<evidence type="ECO:0000259" key="9">
    <source>
        <dbReference type="Pfam" id="PF02729"/>
    </source>
</evidence>
<dbReference type="GO" id="GO:0006207">
    <property type="term" value="P:'de novo' pyrimidine nucleobase biosynthetic process"/>
    <property type="evidence" value="ECO:0007669"/>
    <property type="project" value="InterPro"/>
</dbReference>
<feature type="domain" description="Aspartate/ornithine carbamoyltransferase Asp/Orn-binding" evidence="8">
    <location>
        <begin position="156"/>
        <end position="300"/>
    </location>
</feature>
<dbReference type="InterPro" id="IPR006130">
    <property type="entry name" value="Asp/Orn_carbamoylTrfase"/>
</dbReference>
<keyword evidence="11" id="KW-1185">Reference proteome</keyword>
<sequence>MKNVTQQLVRHFTTLNNLNNKEIYRLIEKALQYKNGKNCNKLSERYAINCFFEDSTRTHKSFEMAERKLGMQVMDFQPATSSIQKGESLYDTVMTLQSIGVNLIVIRHNQEDFYKELIGSPNLSSSIINAGDGTNQHPSQSLLDLMTIYEEFGAFKNLKIAVAGDLSHSRVAKSNVQILNRLGAEIYYTGPKEWMESSFENYGTYENMDELVGKVDVMMLLRVQHERHNGEKNGFSKKEYLKQYGLTFEREQMMKEKSIIMHPAPVNRGVEIASELVESRRSRIFTQMENGVYARMAIIDSILN</sequence>
<dbReference type="Proteomes" id="UP000199589">
    <property type="component" value="Unassembled WGS sequence"/>
</dbReference>
<comment type="similarity">
    <text evidence="2 7">Belongs to the aspartate/ornithine carbamoyltransferase superfamily. ATCase family.</text>
</comment>
<dbReference type="PRINTS" id="PR00101">
    <property type="entry name" value="ATCASE"/>
</dbReference>
<proteinExistence type="inferred from homology"/>
<accession>A0A1I4A5K6</accession>
<dbReference type="PROSITE" id="PS00097">
    <property type="entry name" value="CARBAMOYLTRANSFERASE"/>
    <property type="match status" value="1"/>
</dbReference>
<evidence type="ECO:0000256" key="2">
    <source>
        <dbReference type="ARBA" id="ARBA00008896"/>
    </source>
</evidence>
<dbReference type="OrthoDB" id="9774690at2"/>
<dbReference type="GO" id="GO:0016597">
    <property type="term" value="F:amino acid binding"/>
    <property type="evidence" value="ECO:0007669"/>
    <property type="project" value="InterPro"/>
</dbReference>
<dbReference type="Gene3D" id="3.40.50.1370">
    <property type="entry name" value="Aspartate/ornithine carbamoyltransferase"/>
    <property type="match status" value="2"/>
</dbReference>
<evidence type="ECO:0000259" key="8">
    <source>
        <dbReference type="Pfam" id="PF00185"/>
    </source>
</evidence>
<dbReference type="UniPathway" id="UPA00070">
    <property type="reaction ID" value="UER00116"/>
</dbReference>
<feature type="binding site" evidence="7">
    <location>
        <position position="137"/>
    </location>
    <ligand>
        <name>carbamoyl phosphate</name>
        <dbReference type="ChEBI" id="CHEBI:58228"/>
    </ligand>
</feature>
<feature type="binding site" evidence="7">
    <location>
        <position position="57"/>
    </location>
    <ligand>
        <name>carbamoyl phosphate</name>
        <dbReference type="ChEBI" id="CHEBI:58228"/>
    </ligand>
</feature>
<dbReference type="EMBL" id="FOSJ01000043">
    <property type="protein sequence ID" value="SFK51069.1"/>
    <property type="molecule type" value="Genomic_DNA"/>
</dbReference>
<organism evidence="10 11">
    <name type="scientific">Marinilactibacillus piezotolerans</name>
    <dbReference type="NCBI Taxonomy" id="258723"/>
    <lineage>
        <taxon>Bacteria</taxon>
        <taxon>Bacillati</taxon>
        <taxon>Bacillota</taxon>
        <taxon>Bacilli</taxon>
        <taxon>Lactobacillales</taxon>
        <taxon>Carnobacteriaceae</taxon>
        <taxon>Marinilactibacillus</taxon>
    </lineage>
</organism>
<dbReference type="GO" id="GO:0006520">
    <property type="term" value="P:amino acid metabolic process"/>
    <property type="evidence" value="ECO:0007669"/>
    <property type="project" value="InterPro"/>
</dbReference>
<dbReference type="EC" id="2.1.3.2" evidence="7"/>
<dbReference type="Pfam" id="PF02729">
    <property type="entry name" value="OTCace_N"/>
    <property type="match status" value="1"/>
</dbReference>
<reference evidence="11" key="1">
    <citation type="submission" date="2016-10" db="EMBL/GenBank/DDBJ databases">
        <authorList>
            <person name="Varghese N."/>
            <person name="Submissions S."/>
        </authorList>
    </citation>
    <scope>NUCLEOTIDE SEQUENCE [LARGE SCALE GENOMIC DNA]</scope>
    <source>
        <strain evidence="11">DSM 16108</strain>
    </source>
</reference>
<comment type="pathway">
    <text evidence="1 7">Pyrimidine metabolism; UMP biosynthesis via de novo pathway; (S)-dihydroorotate from bicarbonate: step 2/3.</text>
</comment>
<feature type="binding site" evidence="7">
    <location>
        <position position="58"/>
    </location>
    <ligand>
        <name>carbamoyl phosphate</name>
        <dbReference type="ChEBI" id="CHEBI:58228"/>
    </ligand>
</feature>
<gene>
    <name evidence="7" type="primary">pyrB</name>
    <name evidence="10" type="ORF">SAMN04488569_10436</name>
</gene>
<dbReference type="FunFam" id="3.40.50.1370:FF:000011">
    <property type="entry name" value="Aspartate carbamoyltransferase"/>
    <property type="match status" value="1"/>
</dbReference>
<comment type="subunit">
    <text evidence="7">Heterododecamer (2C3:3R2) of six catalytic PyrB chains organized as two trimers (C3), and six regulatory PyrI chains organized as three dimers (R2).</text>
</comment>
<feature type="binding site" evidence="7">
    <location>
        <position position="170"/>
    </location>
    <ligand>
        <name>L-aspartate</name>
        <dbReference type="ChEBI" id="CHEBI:29991"/>
    </ligand>
</feature>
<dbReference type="NCBIfam" id="NF002032">
    <property type="entry name" value="PRK00856.1"/>
    <property type="match status" value="1"/>
</dbReference>
<dbReference type="InterPro" id="IPR002082">
    <property type="entry name" value="Asp_carbamoyltransf"/>
</dbReference>
<feature type="binding site" evidence="7">
    <location>
        <position position="222"/>
    </location>
    <ligand>
        <name>L-aspartate</name>
        <dbReference type="ChEBI" id="CHEBI:29991"/>
    </ligand>
</feature>
<dbReference type="PRINTS" id="PR00100">
    <property type="entry name" value="AOTCASE"/>
</dbReference>
<comment type="function">
    <text evidence="5 7">Catalyzes the condensation of carbamoyl phosphate and aspartate to form carbamoyl aspartate and inorganic phosphate, the committed step in the de novo pyrimidine nucleotide biosynthesis pathway.</text>
</comment>
<dbReference type="PANTHER" id="PTHR45753">
    <property type="entry name" value="ORNITHINE CARBAMOYLTRANSFERASE, MITOCHONDRIAL"/>
    <property type="match status" value="1"/>
</dbReference>
<comment type="catalytic activity">
    <reaction evidence="6 7">
        <text>carbamoyl phosphate + L-aspartate = N-carbamoyl-L-aspartate + phosphate + H(+)</text>
        <dbReference type="Rhea" id="RHEA:20013"/>
        <dbReference type="ChEBI" id="CHEBI:15378"/>
        <dbReference type="ChEBI" id="CHEBI:29991"/>
        <dbReference type="ChEBI" id="CHEBI:32814"/>
        <dbReference type="ChEBI" id="CHEBI:43474"/>
        <dbReference type="ChEBI" id="CHEBI:58228"/>
        <dbReference type="EC" id="2.1.3.2"/>
    </reaction>
</comment>
<dbReference type="GO" id="GO:0004070">
    <property type="term" value="F:aspartate carbamoyltransferase activity"/>
    <property type="evidence" value="ECO:0007669"/>
    <property type="project" value="UniProtKB-UniRule"/>
</dbReference>
<protein>
    <recommendedName>
        <fullName evidence="7">Aspartate carbamoyltransferase</fullName>
        <ecNumber evidence="7">2.1.3.2</ecNumber>
    </recommendedName>
    <alternativeName>
        <fullName evidence="7">Aspartate transcarbamylase</fullName>
        <shortName evidence="7">ATCase</shortName>
    </alternativeName>
</protein>
<evidence type="ECO:0000313" key="11">
    <source>
        <dbReference type="Proteomes" id="UP000199589"/>
    </source>
</evidence>
<feature type="binding site" evidence="7">
    <location>
        <position position="107"/>
    </location>
    <ligand>
        <name>carbamoyl phosphate</name>
        <dbReference type="ChEBI" id="CHEBI:58228"/>
    </ligand>
</feature>
<keyword evidence="4 7" id="KW-0665">Pyrimidine biosynthesis</keyword>
<dbReference type="RefSeq" id="WP_072694624.1">
    <property type="nucleotide sequence ID" value="NZ_FOSJ01000043.1"/>
</dbReference>
<dbReference type="PANTHER" id="PTHR45753:SF6">
    <property type="entry name" value="ASPARTATE CARBAMOYLTRANSFERASE"/>
    <property type="match status" value="1"/>
</dbReference>
<feature type="binding site" evidence="7">
    <location>
        <position position="264"/>
    </location>
    <ligand>
        <name>carbamoyl phosphate</name>
        <dbReference type="ChEBI" id="CHEBI:58228"/>
    </ligand>
</feature>
<keyword evidence="3 7" id="KW-0808">Transferase</keyword>
<feature type="binding site" evidence="7">
    <location>
        <position position="85"/>
    </location>
    <ligand>
        <name>L-aspartate</name>
        <dbReference type="ChEBI" id="CHEBI:29991"/>
    </ligand>
</feature>
<dbReference type="InterPro" id="IPR036901">
    <property type="entry name" value="Asp/Orn_carbamoylTrfase_sf"/>
</dbReference>
<dbReference type="InterPro" id="IPR006131">
    <property type="entry name" value="Asp_carbamoyltransf_Asp/Orn-bd"/>
</dbReference>
<evidence type="ECO:0000256" key="3">
    <source>
        <dbReference type="ARBA" id="ARBA00022679"/>
    </source>
</evidence>
<feature type="binding site" evidence="7">
    <location>
        <position position="140"/>
    </location>
    <ligand>
        <name>carbamoyl phosphate</name>
        <dbReference type="ChEBI" id="CHEBI:58228"/>
    </ligand>
</feature>
<dbReference type="InterPro" id="IPR006132">
    <property type="entry name" value="Asp/Orn_carbamoyltranf_P-bd"/>
</dbReference>
<evidence type="ECO:0000256" key="4">
    <source>
        <dbReference type="ARBA" id="ARBA00022975"/>
    </source>
</evidence>
<dbReference type="Pfam" id="PF00185">
    <property type="entry name" value="OTCace"/>
    <property type="match status" value="1"/>
</dbReference>
<evidence type="ECO:0000256" key="1">
    <source>
        <dbReference type="ARBA" id="ARBA00004852"/>
    </source>
</evidence>
<dbReference type="AlphaFoldDB" id="A0A1I4A5K6"/>
<evidence type="ECO:0000256" key="6">
    <source>
        <dbReference type="ARBA" id="ARBA00048859"/>
    </source>
</evidence>
<dbReference type="SUPFAM" id="SSF53671">
    <property type="entry name" value="Aspartate/ornithine carbamoyltransferase"/>
    <property type="match status" value="1"/>
</dbReference>
<dbReference type="NCBIfam" id="TIGR00670">
    <property type="entry name" value="asp_carb_tr"/>
    <property type="match status" value="1"/>
</dbReference>
<evidence type="ECO:0000313" key="10">
    <source>
        <dbReference type="EMBL" id="SFK51069.1"/>
    </source>
</evidence>
<dbReference type="GO" id="GO:0005829">
    <property type="term" value="C:cytosol"/>
    <property type="evidence" value="ECO:0007669"/>
    <property type="project" value="TreeGrafter"/>
</dbReference>
<evidence type="ECO:0000256" key="5">
    <source>
        <dbReference type="ARBA" id="ARBA00043884"/>
    </source>
</evidence>
<dbReference type="GO" id="GO:0044205">
    <property type="term" value="P:'de novo' UMP biosynthetic process"/>
    <property type="evidence" value="ECO:0007669"/>
    <property type="project" value="UniProtKB-UniRule"/>
</dbReference>
<dbReference type="HAMAP" id="MF_00001">
    <property type="entry name" value="Asp_carb_tr"/>
    <property type="match status" value="1"/>
</dbReference>
<evidence type="ECO:0000256" key="7">
    <source>
        <dbReference type="HAMAP-Rule" id="MF_00001"/>
    </source>
</evidence>
<feature type="domain" description="Aspartate/ornithine carbamoyltransferase carbamoyl-P binding" evidence="9">
    <location>
        <begin position="10"/>
        <end position="150"/>
    </location>
</feature>
<name>A0A1I4A5K6_9LACT</name>
<feature type="binding site" evidence="7">
    <location>
        <position position="265"/>
    </location>
    <ligand>
        <name>carbamoyl phosphate</name>
        <dbReference type="ChEBI" id="CHEBI:58228"/>
    </ligand>
</feature>